<dbReference type="EMBL" id="JAIWYP010000005">
    <property type="protein sequence ID" value="KAH3825957.1"/>
    <property type="molecule type" value="Genomic_DNA"/>
</dbReference>
<comment type="caution">
    <text evidence="1">The sequence shown here is derived from an EMBL/GenBank/DDBJ whole genome shotgun (WGS) entry which is preliminary data.</text>
</comment>
<keyword evidence="2" id="KW-1185">Reference proteome</keyword>
<reference evidence="1" key="2">
    <citation type="submission" date="2020-11" db="EMBL/GenBank/DDBJ databases">
        <authorList>
            <person name="McCartney M.A."/>
            <person name="Auch B."/>
            <person name="Kono T."/>
            <person name="Mallez S."/>
            <person name="Becker A."/>
            <person name="Gohl D.M."/>
            <person name="Silverstein K.A.T."/>
            <person name="Koren S."/>
            <person name="Bechman K.B."/>
            <person name="Herman A."/>
            <person name="Abrahante J.E."/>
            <person name="Garbe J."/>
        </authorList>
    </citation>
    <scope>NUCLEOTIDE SEQUENCE</scope>
    <source>
        <strain evidence="1">Duluth1</strain>
        <tissue evidence="1">Whole animal</tissue>
    </source>
</reference>
<proteinExistence type="predicted"/>
<dbReference type="AlphaFoldDB" id="A0A9D4GZZ9"/>
<dbReference type="Proteomes" id="UP000828390">
    <property type="component" value="Unassembled WGS sequence"/>
</dbReference>
<reference evidence="1" key="1">
    <citation type="journal article" date="2019" name="bioRxiv">
        <title>The Genome of the Zebra Mussel, Dreissena polymorpha: A Resource for Invasive Species Research.</title>
        <authorList>
            <person name="McCartney M.A."/>
            <person name="Auch B."/>
            <person name="Kono T."/>
            <person name="Mallez S."/>
            <person name="Zhang Y."/>
            <person name="Obille A."/>
            <person name="Becker A."/>
            <person name="Abrahante J.E."/>
            <person name="Garbe J."/>
            <person name="Badalamenti J.P."/>
            <person name="Herman A."/>
            <person name="Mangelson H."/>
            <person name="Liachko I."/>
            <person name="Sullivan S."/>
            <person name="Sone E.D."/>
            <person name="Koren S."/>
            <person name="Silverstein K.A.T."/>
            <person name="Beckman K.B."/>
            <person name="Gohl D.M."/>
        </authorList>
    </citation>
    <scope>NUCLEOTIDE SEQUENCE</scope>
    <source>
        <strain evidence="1">Duluth1</strain>
        <tissue evidence="1">Whole animal</tissue>
    </source>
</reference>
<sequence length="68" mass="7483">MYLVKRGADVASDHHLLVAPLKLKLKKSWTGGAQPTPTVQHCHSERHLEARRVQGHSLQQVPGPRGTA</sequence>
<accession>A0A9D4GZZ9</accession>
<protein>
    <submittedName>
        <fullName evidence="1">Uncharacterized protein</fullName>
    </submittedName>
</protein>
<organism evidence="1 2">
    <name type="scientific">Dreissena polymorpha</name>
    <name type="common">Zebra mussel</name>
    <name type="synonym">Mytilus polymorpha</name>
    <dbReference type="NCBI Taxonomy" id="45954"/>
    <lineage>
        <taxon>Eukaryota</taxon>
        <taxon>Metazoa</taxon>
        <taxon>Spiralia</taxon>
        <taxon>Lophotrochozoa</taxon>
        <taxon>Mollusca</taxon>
        <taxon>Bivalvia</taxon>
        <taxon>Autobranchia</taxon>
        <taxon>Heteroconchia</taxon>
        <taxon>Euheterodonta</taxon>
        <taxon>Imparidentia</taxon>
        <taxon>Neoheterodontei</taxon>
        <taxon>Myida</taxon>
        <taxon>Dreissenoidea</taxon>
        <taxon>Dreissenidae</taxon>
        <taxon>Dreissena</taxon>
    </lineage>
</organism>
<evidence type="ECO:0000313" key="2">
    <source>
        <dbReference type="Proteomes" id="UP000828390"/>
    </source>
</evidence>
<evidence type="ECO:0000313" key="1">
    <source>
        <dbReference type="EMBL" id="KAH3825957.1"/>
    </source>
</evidence>
<name>A0A9D4GZZ9_DREPO</name>
<gene>
    <name evidence="1" type="ORF">DPMN_127844</name>
</gene>